<reference evidence="6 7" key="1">
    <citation type="journal article" date="2011" name="J. Gen. Appl. Microbiol.">
        <title>Draft genome sequencing of the enigmatic yeast Saitoella complicata.</title>
        <authorList>
            <person name="Nishida H."/>
            <person name="Hamamoto M."/>
            <person name="Sugiyama J."/>
        </authorList>
    </citation>
    <scope>NUCLEOTIDE SEQUENCE [LARGE SCALE GENOMIC DNA]</scope>
    <source>
        <strain evidence="6 7">NRRL Y-17804</strain>
    </source>
</reference>
<dbReference type="PRINTS" id="PR00160">
    <property type="entry name" value="GLUTAREDOXIN"/>
</dbReference>
<name>A0A0E9NQN4_SAICN</name>
<feature type="region of interest" description="Disordered" evidence="3">
    <location>
        <begin position="51"/>
        <end position="79"/>
    </location>
</feature>
<dbReference type="GO" id="GO:0034599">
    <property type="term" value="P:cellular response to oxidative stress"/>
    <property type="evidence" value="ECO:0007669"/>
    <property type="project" value="TreeGrafter"/>
</dbReference>
<sequence length="294" mass="31470">MPRRSRRNLLVLIQVTLLLGIWYYVSSLSSSDPTNSLTDLYERSRQAAAQFQQKGSLQNQASPPQQGAENVQEKVERLKGEEEGWKELAKELEREKGEVEHGHDWTEIAKKLMEEKKAEGVNMALPKGGVLNGMAAKVKGGAAAGAAAGVKEVKDILKSGEGAVKAAAGAGVAGTEEKAEEEVVFDAEAEIQSILTKNPLTMFSKSYCPYCKRAKAVLASHTISPPPYILELDLDPNGPAIQSALAAHSGRQTVPQIFVGDSFLGGGDDVVGLERDGKFVGVIREKSAGKITIS</sequence>
<dbReference type="AlphaFoldDB" id="A0A0E9NQN4"/>
<feature type="chain" id="PRO_5002430574" description="Glutaredoxin domain-containing protein" evidence="4">
    <location>
        <begin position="28"/>
        <end position="294"/>
    </location>
</feature>
<dbReference type="EMBL" id="BACD03000062">
    <property type="protein sequence ID" value="GAO52192.1"/>
    <property type="molecule type" value="Genomic_DNA"/>
</dbReference>
<evidence type="ECO:0000256" key="4">
    <source>
        <dbReference type="SAM" id="SignalP"/>
    </source>
</evidence>
<dbReference type="PROSITE" id="PS00195">
    <property type="entry name" value="GLUTAREDOXIN_1"/>
    <property type="match status" value="1"/>
</dbReference>
<dbReference type="PANTHER" id="PTHR45694:SF5">
    <property type="entry name" value="GLUTAREDOXIN 2"/>
    <property type="match status" value="1"/>
</dbReference>
<dbReference type="CDD" id="cd03419">
    <property type="entry name" value="GRX_GRXh_1_2_like"/>
    <property type="match status" value="1"/>
</dbReference>
<dbReference type="PROSITE" id="PS51354">
    <property type="entry name" value="GLUTAREDOXIN_2"/>
    <property type="match status" value="1"/>
</dbReference>
<organism evidence="6 7">
    <name type="scientific">Saitoella complicata (strain BCRC 22490 / CBS 7301 / JCM 7358 / NBRC 10748 / NRRL Y-17804)</name>
    <dbReference type="NCBI Taxonomy" id="698492"/>
    <lineage>
        <taxon>Eukaryota</taxon>
        <taxon>Fungi</taxon>
        <taxon>Dikarya</taxon>
        <taxon>Ascomycota</taxon>
        <taxon>Taphrinomycotina</taxon>
        <taxon>Taphrinomycotina incertae sedis</taxon>
        <taxon>Saitoella</taxon>
    </lineage>
</organism>
<reference evidence="6 7" key="2">
    <citation type="journal article" date="2014" name="J. Gen. Appl. Microbiol.">
        <title>The early diverging ascomycetous budding yeast Saitoella complicata has three histone deacetylases belonging to the Clr6, Hos2, and Rpd3 lineages.</title>
        <authorList>
            <person name="Nishida H."/>
            <person name="Matsumoto T."/>
            <person name="Kondo S."/>
            <person name="Hamamoto M."/>
            <person name="Yoshikawa H."/>
        </authorList>
    </citation>
    <scope>NUCLEOTIDE SEQUENCE [LARGE SCALE GENOMIC DNA]</scope>
    <source>
        <strain evidence="6 7">NRRL Y-17804</strain>
    </source>
</reference>
<evidence type="ECO:0000313" key="6">
    <source>
        <dbReference type="EMBL" id="GAO52192.1"/>
    </source>
</evidence>
<evidence type="ECO:0000259" key="5">
    <source>
        <dbReference type="Pfam" id="PF00462"/>
    </source>
</evidence>
<feature type="domain" description="Glutaredoxin" evidence="5">
    <location>
        <begin position="201"/>
        <end position="263"/>
    </location>
</feature>
<dbReference type="InterPro" id="IPR002109">
    <property type="entry name" value="Glutaredoxin"/>
</dbReference>
<keyword evidence="2" id="KW-0676">Redox-active center</keyword>
<keyword evidence="4" id="KW-0732">Signal</keyword>
<dbReference type="GO" id="GO:0015038">
    <property type="term" value="F:glutathione disulfide oxidoreductase activity"/>
    <property type="evidence" value="ECO:0007669"/>
    <property type="project" value="TreeGrafter"/>
</dbReference>
<reference evidence="6 7" key="3">
    <citation type="journal article" date="2015" name="Genome Announc.">
        <title>Draft Genome Sequence of the Archiascomycetous Yeast Saitoella complicata.</title>
        <authorList>
            <person name="Yamauchi K."/>
            <person name="Kondo S."/>
            <person name="Hamamoto M."/>
            <person name="Takahashi Y."/>
            <person name="Ogura Y."/>
            <person name="Hayashi T."/>
            <person name="Nishida H."/>
        </authorList>
    </citation>
    <scope>NUCLEOTIDE SEQUENCE [LARGE SCALE GENOMIC DNA]</scope>
    <source>
        <strain evidence="6 7">NRRL Y-17804</strain>
    </source>
</reference>
<keyword evidence="1" id="KW-1015">Disulfide bond</keyword>
<evidence type="ECO:0000256" key="3">
    <source>
        <dbReference type="SAM" id="MobiDB-lite"/>
    </source>
</evidence>
<dbReference type="PANTHER" id="PTHR45694">
    <property type="entry name" value="GLUTAREDOXIN 2"/>
    <property type="match status" value="1"/>
</dbReference>
<comment type="caution">
    <text evidence="6">The sequence shown here is derived from an EMBL/GenBank/DDBJ whole genome shotgun (WGS) entry which is preliminary data.</text>
</comment>
<keyword evidence="7" id="KW-1185">Reference proteome</keyword>
<dbReference type="STRING" id="698492.A0A0E9NQN4"/>
<feature type="compositionally biased region" description="Polar residues" evidence="3">
    <location>
        <begin position="51"/>
        <end position="69"/>
    </location>
</feature>
<dbReference type="GO" id="GO:0005801">
    <property type="term" value="C:cis-Golgi network"/>
    <property type="evidence" value="ECO:0007669"/>
    <property type="project" value="TreeGrafter"/>
</dbReference>
<dbReference type="InterPro" id="IPR011767">
    <property type="entry name" value="GLR_AS"/>
</dbReference>
<dbReference type="Pfam" id="PF00462">
    <property type="entry name" value="Glutaredoxin"/>
    <property type="match status" value="1"/>
</dbReference>
<dbReference type="SUPFAM" id="SSF52833">
    <property type="entry name" value="Thioredoxin-like"/>
    <property type="match status" value="1"/>
</dbReference>
<dbReference type="InterPro" id="IPR014025">
    <property type="entry name" value="Glutaredoxin_subgr"/>
</dbReference>
<dbReference type="GO" id="GO:0000324">
    <property type="term" value="C:fungal-type vacuole"/>
    <property type="evidence" value="ECO:0007669"/>
    <property type="project" value="TreeGrafter"/>
</dbReference>
<dbReference type="InterPro" id="IPR036249">
    <property type="entry name" value="Thioredoxin-like_sf"/>
</dbReference>
<evidence type="ECO:0000313" key="7">
    <source>
        <dbReference type="Proteomes" id="UP000033140"/>
    </source>
</evidence>
<dbReference type="GO" id="GO:0005796">
    <property type="term" value="C:Golgi lumen"/>
    <property type="evidence" value="ECO:0007669"/>
    <property type="project" value="TreeGrafter"/>
</dbReference>
<evidence type="ECO:0000256" key="1">
    <source>
        <dbReference type="ARBA" id="ARBA00023157"/>
    </source>
</evidence>
<gene>
    <name evidence="6" type="ORF">G7K_6275-t1</name>
</gene>
<feature type="signal peptide" evidence="4">
    <location>
        <begin position="1"/>
        <end position="27"/>
    </location>
</feature>
<evidence type="ECO:0000256" key="2">
    <source>
        <dbReference type="ARBA" id="ARBA00023284"/>
    </source>
</evidence>
<proteinExistence type="predicted"/>
<dbReference type="Proteomes" id="UP000033140">
    <property type="component" value="Unassembled WGS sequence"/>
</dbReference>
<protein>
    <recommendedName>
        <fullName evidence="5">Glutaredoxin domain-containing protein</fullName>
    </recommendedName>
</protein>
<accession>A0A0E9NQN4</accession>
<dbReference type="Gene3D" id="3.40.30.10">
    <property type="entry name" value="Glutaredoxin"/>
    <property type="match status" value="1"/>
</dbReference>